<feature type="region of interest" description="Disordered" evidence="1">
    <location>
        <begin position="553"/>
        <end position="661"/>
    </location>
</feature>
<feature type="compositionally biased region" description="Polar residues" evidence="1">
    <location>
        <begin position="650"/>
        <end position="661"/>
    </location>
</feature>
<sequence>MKQRVGSGEHAALGDSSLAEAMSQVHRQVSMSQQRALQNAQATISNATPHDVQVRLPQHHQVAPIAPALSIPAHAFISSQAQQLVHLQRLPNMQQHAFNMYRPPLAQETTFKDKKLRSGKWTPEEEAYADILIELFVKGQVDLENGSTLRSFLAKKLHCAPMRVTKKYAGKSKGKASYLGKKNSVAIDPVGYQRNLTRLQTAKKNFLKAVYPEMSVTHKAIPLGIVPLLPNPNSNTPSWPQYSFPTSNLTVSPNAASYAVVSRNPAVEMSSRPRPSISMIGGANRSQLHSHPPQPSASNSNIKSQTLHESFLKAVQKNSVTQAQATSAPTVKPHPVKLLHNAYVTATEATGMPPPSSFIPAATISAPPPSHSAAIRPKISKISISGNVPQASEMPDFLKGFDEVTGMEKSPTPGASTSDHHTPTFTSKSFDDFHRFLGVDISPLNSQQTANGKPANQSVPFLPGKDMSKSDSMVQHRGIPGIGMGRIQQQGSGNDTRPHRANLGKNDNPDLLAQAFTEAMSHASSKNQPVQHLGADYYTLFAQQTALAASQHSAYMGGPKAESTHTHVPRGPTTVSRRKSALVSEPPTTSGSDRGTEESDDLTAETTWGSSDTASSSNDSDGTNSESSRKRKKARMSRLSPRKRMHGVQEKQTAPSNNCQISNDVANTLHRC</sequence>
<dbReference type="AlphaFoldDB" id="A0AAD2FU33"/>
<comment type="caution">
    <text evidence="2">The sequence shown here is derived from an EMBL/GenBank/DDBJ whole genome shotgun (WGS) entry which is preliminary data.</text>
</comment>
<dbReference type="Proteomes" id="UP001295423">
    <property type="component" value="Unassembled WGS sequence"/>
</dbReference>
<keyword evidence="3" id="KW-1185">Reference proteome</keyword>
<reference evidence="2" key="1">
    <citation type="submission" date="2023-08" db="EMBL/GenBank/DDBJ databases">
        <authorList>
            <person name="Audoor S."/>
            <person name="Bilcke G."/>
        </authorList>
    </citation>
    <scope>NUCLEOTIDE SEQUENCE</scope>
</reference>
<feature type="compositionally biased region" description="Basic residues" evidence="1">
    <location>
        <begin position="629"/>
        <end position="646"/>
    </location>
</feature>
<feature type="region of interest" description="Disordered" evidence="1">
    <location>
        <begin position="444"/>
        <end position="508"/>
    </location>
</feature>
<accession>A0AAD2FU33</accession>
<feature type="compositionally biased region" description="Polar residues" evidence="1">
    <location>
        <begin position="444"/>
        <end position="459"/>
    </location>
</feature>
<gene>
    <name evidence="2" type="ORF">CYCCA115_LOCUS14008</name>
</gene>
<organism evidence="2 3">
    <name type="scientific">Cylindrotheca closterium</name>
    <dbReference type="NCBI Taxonomy" id="2856"/>
    <lineage>
        <taxon>Eukaryota</taxon>
        <taxon>Sar</taxon>
        <taxon>Stramenopiles</taxon>
        <taxon>Ochrophyta</taxon>
        <taxon>Bacillariophyta</taxon>
        <taxon>Bacillariophyceae</taxon>
        <taxon>Bacillariophycidae</taxon>
        <taxon>Bacillariales</taxon>
        <taxon>Bacillariaceae</taxon>
        <taxon>Cylindrotheca</taxon>
    </lineage>
</organism>
<name>A0AAD2FU33_9STRA</name>
<feature type="compositionally biased region" description="Low complexity" evidence="1">
    <location>
        <begin position="609"/>
        <end position="626"/>
    </location>
</feature>
<protein>
    <submittedName>
        <fullName evidence="2">Uncharacterized protein</fullName>
    </submittedName>
</protein>
<evidence type="ECO:0000313" key="3">
    <source>
        <dbReference type="Proteomes" id="UP001295423"/>
    </source>
</evidence>
<dbReference type="PANTHER" id="PTHR35213">
    <property type="entry name" value="RING-TYPE DOMAIN-CONTAINING PROTEIN-RELATED"/>
    <property type="match status" value="1"/>
</dbReference>
<feature type="compositionally biased region" description="Polar residues" evidence="1">
    <location>
        <begin position="413"/>
        <end position="426"/>
    </location>
</feature>
<dbReference type="EMBL" id="CAKOGP040001825">
    <property type="protein sequence ID" value="CAJ1953394.1"/>
    <property type="molecule type" value="Genomic_DNA"/>
</dbReference>
<evidence type="ECO:0000256" key="1">
    <source>
        <dbReference type="SAM" id="MobiDB-lite"/>
    </source>
</evidence>
<feature type="region of interest" description="Disordered" evidence="1">
    <location>
        <begin position="266"/>
        <end position="301"/>
    </location>
</feature>
<proteinExistence type="predicted"/>
<feature type="region of interest" description="Disordered" evidence="1">
    <location>
        <begin position="405"/>
        <end position="426"/>
    </location>
</feature>
<evidence type="ECO:0000313" key="2">
    <source>
        <dbReference type="EMBL" id="CAJ1953394.1"/>
    </source>
</evidence>